<accession>A0A9Q0S0Q1</accession>
<sequence length="244" mass="28393">MSDNELVFIKQEPELNIVCDADEQLISATSTDNNVGSQWLNEITNHHRTDDHSDNVKHEVTDNETAFTNDPIARRRIFQCYMCTKSYTTRHMLKLHINSIHLQYRPFKCELCLRSFADKYTLTTHIRIHSGERPYSCPVCDKTFVQHSAVTKHIRTHTKEKPFQCEICLKSFSDRSSLIPHKKIHNGEVTWNRSFKCEICGTSFVKNSHLVRHNKTKSHLKQAIECSSKDERLPVEETEATFLC</sequence>
<feature type="domain" description="C2H2-type" evidence="10">
    <location>
        <begin position="163"/>
        <end position="190"/>
    </location>
</feature>
<evidence type="ECO:0000256" key="7">
    <source>
        <dbReference type="ARBA" id="ARBA00023163"/>
    </source>
</evidence>
<keyword evidence="12" id="KW-1185">Reference proteome</keyword>
<dbReference type="SMART" id="SM00355">
    <property type="entry name" value="ZnF_C2H2"/>
    <property type="match status" value="5"/>
</dbReference>
<dbReference type="FunFam" id="3.30.160.60:FF:000145">
    <property type="entry name" value="Zinc finger protein 574"/>
    <property type="match status" value="1"/>
</dbReference>
<dbReference type="PROSITE" id="PS50157">
    <property type="entry name" value="ZINC_FINGER_C2H2_2"/>
    <property type="match status" value="5"/>
</dbReference>
<keyword evidence="7" id="KW-0804">Transcription</keyword>
<dbReference type="Proteomes" id="UP001151699">
    <property type="component" value="Chromosome X"/>
</dbReference>
<keyword evidence="5" id="KW-0862">Zinc</keyword>
<keyword evidence="8" id="KW-0539">Nucleus</keyword>
<evidence type="ECO:0000256" key="8">
    <source>
        <dbReference type="ARBA" id="ARBA00023242"/>
    </source>
</evidence>
<proteinExistence type="predicted"/>
<feature type="domain" description="C2H2-type" evidence="10">
    <location>
        <begin position="78"/>
        <end position="106"/>
    </location>
</feature>
<evidence type="ECO:0000256" key="3">
    <source>
        <dbReference type="ARBA" id="ARBA00022737"/>
    </source>
</evidence>
<dbReference type="SUPFAM" id="SSF57667">
    <property type="entry name" value="beta-beta-alpha zinc fingers"/>
    <property type="match status" value="3"/>
</dbReference>
<keyword evidence="6" id="KW-0805">Transcription regulation</keyword>
<comment type="subcellular location">
    <subcellularLocation>
        <location evidence="1">Nucleus</location>
    </subcellularLocation>
</comment>
<dbReference type="GO" id="GO:0045892">
    <property type="term" value="P:negative regulation of DNA-templated transcription"/>
    <property type="evidence" value="ECO:0007669"/>
    <property type="project" value="UniProtKB-ARBA"/>
</dbReference>
<evidence type="ECO:0000256" key="5">
    <source>
        <dbReference type="ARBA" id="ARBA00022833"/>
    </source>
</evidence>
<dbReference type="InterPro" id="IPR036236">
    <property type="entry name" value="Znf_C2H2_sf"/>
</dbReference>
<dbReference type="FunFam" id="3.30.160.60:FF:002343">
    <property type="entry name" value="Zinc finger protein 33A"/>
    <property type="match status" value="1"/>
</dbReference>
<dbReference type="GO" id="GO:0005634">
    <property type="term" value="C:nucleus"/>
    <property type="evidence" value="ECO:0007669"/>
    <property type="project" value="UniProtKB-SubCell"/>
</dbReference>
<dbReference type="AlphaFoldDB" id="A0A9Q0S0Q1"/>
<dbReference type="PROSITE" id="PS00028">
    <property type="entry name" value="ZINC_FINGER_C2H2_1"/>
    <property type="match status" value="5"/>
</dbReference>
<dbReference type="FunFam" id="3.30.160.60:FF:000495">
    <property type="entry name" value="zinc finger protein 668"/>
    <property type="match status" value="1"/>
</dbReference>
<feature type="domain" description="C2H2-type" evidence="10">
    <location>
        <begin position="135"/>
        <end position="162"/>
    </location>
</feature>
<evidence type="ECO:0000256" key="9">
    <source>
        <dbReference type="PROSITE-ProRule" id="PRU00042"/>
    </source>
</evidence>
<keyword evidence="4 9" id="KW-0863">Zinc-finger</keyword>
<evidence type="ECO:0000256" key="6">
    <source>
        <dbReference type="ARBA" id="ARBA00023015"/>
    </source>
</evidence>
<gene>
    <name evidence="11" type="primary">ZNF32</name>
    <name evidence="11" type="ORF">Bhyg_12771</name>
</gene>
<comment type="caution">
    <text evidence="11">The sequence shown here is derived from an EMBL/GenBank/DDBJ whole genome shotgun (WGS) entry which is preliminary data.</text>
</comment>
<dbReference type="EMBL" id="WJQU01000003">
    <property type="protein sequence ID" value="KAJ6640022.1"/>
    <property type="molecule type" value="Genomic_DNA"/>
</dbReference>
<dbReference type="FunFam" id="3.30.160.60:FF:000621">
    <property type="entry name" value="FLT3-interacting zinc finger 1"/>
    <property type="match status" value="1"/>
</dbReference>
<feature type="domain" description="C2H2-type" evidence="10">
    <location>
        <begin position="107"/>
        <end position="134"/>
    </location>
</feature>
<protein>
    <submittedName>
        <fullName evidence="11">Zinc finger protein</fullName>
    </submittedName>
</protein>
<dbReference type="GO" id="GO:0000981">
    <property type="term" value="F:DNA-binding transcription factor activity, RNA polymerase II-specific"/>
    <property type="evidence" value="ECO:0007669"/>
    <property type="project" value="TreeGrafter"/>
</dbReference>
<evidence type="ECO:0000256" key="2">
    <source>
        <dbReference type="ARBA" id="ARBA00022723"/>
    </source>
</evidence>
<dbReference type="InterPro" id="IPR013087">
    <property type="entry name" value="Znf_C2H2_type"/>
</dbReference>
<evidence type="ECO:0000313" key="12">
    <source>
        <dbReference type="Proteomes" id="UP001151699"/>
    </source>
</evidence>
<reference evidence="11" key="1">
    <citation type="submission" date="2022-07" db="EMBL/GenBank/DDBJ databases">
        <authorList>
            <person name="Trinca V."/>
            <person name="Uliana J.V.C."/>
            <person name="Torres T.T."/>
            <person name="Ward R.J."/>
            <person name="Monesi N."/>
        </authorList>
    </citation>
    <scope>NUCLEOTIDE SEQUENCE</scope>
    <source>
        <strain evidence="11">HSMRA1968</strain>
        <tissue evidence="11">Whole embryos</tissue>
    </source>
</reference>
<evidence type="ECO:0000259" key="10">
    <source>
        <dbReference type="PROSITE" id="PS50157"/>
    </source>
</evidence>
<name>A0A9Q0S0Q1_9DIPT</name>
<keyword evidence="2" id="KW-0479">Metal-binding</keyword>
<feature type="domain" description="C2H2-type" evidence="10">
    <location>
        <begin position="195"/>
        <end position="224"/>
    </location>
</feature>
<dbReference type="PANTHER" id="PTHR24394:SF29">
    <property type="entry name" value="MYONEURIN"/>
    <property type="match status" value="1"/>
</dbReference>
<organism evidence="11 12">
    <name type="scientific">Pseudolycoriella hygida</name>
    <dbReference type="NCBI Taxonomy" id="35572"/>
    <lineage>
        <taxon>Eukaryota</taxon>
        <taxon>Metazoa</taxon>
        <taxon>Ecdysozoa</taxon>
        <taxon>Arthropoda</taxon>
        <taxon>Hexapoda</taxon>
        <taxon>Insecta</taxon>
        <taxon>Pterygota</taxon>
        <taxon>Neoptera</taxon>
        <taxon>Endopterygota</taxon>
        <taxon>Diptera</taxon>
        <taxon>Nematocera</taxon>
        <taxon>Sciaroidea</taxon>
        <taxon>Sciaridae</taxon>
        <taxon>Pseudolycoriella</taxon>
    </lineage>
</organism>
<dbReference type="GO" id="GO:0008270">
    <property type="term" value="F:zinc ion binding"/>
    <property type="evidence" value="ECO:0007669"/>
    <property type="project" value="UniProtKB-KW"/>
</dbReference>
<keyword evidence="3" id="KW-0677">Repeat</keyword>
<evidence type="ECO:0000256" key="4">
    <source>
        <dbReference type="ARBA" id="ARBA00022771"/>
    </source>
</evidence>
<evidence type="ECO:0000313" key="11">
    <source>
        <dbReference type="EMBL" id="KAJ6640022.1"/>
    </source>
</evidence>
<dbReference type="Gene3D" id="3.30.160.60">
    <property type="entry name" value="Classic Zinc Finger"/>
    <property type="match status" value="4"/>
</dbReference>
<evidence type="ECO:0000256" key="1">
    <source>
        <dbReference type="ARBA" id="ARBA00004123"/>
    </source>
</evidence>
<dbReference type="Pfam" id="PF00096">
    <property type="entry name" value="zf-C2H2"/>
    <property type="match status" value="5"/>
</dbReference>
<dbReference type="OrthoDB" id="7774543at2759"/>
<dbReference type="PANTHER" id="PTHR24394">
    <property type="entry name" value="ZINC FINGER PROTEIN"/>
    <property type="match status" value="1"/>
</dbReference>